<sequence>MHVFLAIGLLIQDKKTLKMIGSAEEHDGLYHLKLTDKVAHVASIDGSNHKSIPKSALWHFRLGHPSHL</sequence>
<evidence type="ECO:0000313" key="2">
    <source>
        <dbReference type="Proteomes" id="UP000236291"/>
    </source>
</evidence>
<evidence type="ECO:0000313" key="1">
    <source>
        <dbReference type="EMBL" id="PNX56034.1"/>
    </source>
</evidence>
<dbReference type="EMBL" id="ASHM01118157">
    <property type="protein sequence ID" value="PNX56034.1"/>
    <property type="molecule type" value="Genomic_DNA"/>
</dbReference>
<protein>
    <recommendedName>
        <fullName evidence="3">GAG-pre-integrase domain-containing protein</fullName>
    </recommendedName>
</protein>
<feature type="non-terminal residue" evidence="1">
    <location>
        <position position="68"/>
    </location>
</feature>
<accession>A0A2K3JPS4</accession>
<evidence type="ECO:0008006" key="3">
    <source>
        <dbReference type="Google" id="ProtNLM"/>
    </source>
</evidence>
<organism evidence="1 2">
    <name type="scientific">Trifolium pratense</name>
    <name type="common">Red clover</name>
    <dbReference type="NCBI Taxonomy" id="57577"/>
    <lineage>
        <taxon>Eukaryota</taxon>
        <taxon>Viridiplantae</taxon>
        <taxon>Streptophyta</taxon>
        <taxon>Embryophyta</taxon>
        <taxon>Tracheophyta</taxon>
        <taxon>Spermatophyta</taxon>
        <taxon>Magnoliopsida</taxon>
        <taxon>eudicotyledons</taxon>
        <taxon>Gunneridae</taxon>
        <taxon>Pentapetalae</taxon>
        <taxon>rosids</taxon>
        <taxon>fabids</taxon>
        <taxon>Fabales</taxon>
        <taxon>Fabaceae</taxon>
        <taxon>Papilionoideae</taxon>
        <taxon>50 kb inversion clade</taxon>
        <taxon>NPAAA clade</taxon>
        <taxon>Hologalegina</taxon>
        <taxon>IRL clade</taxon>
        <taxon>Trifolieae</taxon>
        <taxon>Trifolium</taxon>
    </lineage>
</organism>
<dbReference type="Proteomes" id="UP000236291">
    <property type="component" value="Unassembled WGS sequence"/>
</dbReference>
<name>A0A2K3JPS4_TRIPR</name>
<reference evidence="1 2" key="2">
    <citation type="journal article" date="2017" name="Front. Plant Sci.">
        <title>Gene Classification and Mining of Molecular Markers Useful in Red Clover (Trifolium pratense) Breeding.</title>
        <authorList>
            <person name="Istvanek J."/>
            <person name="Dluhosova J."/>
            <person name="Dluhos P."/>
            <person name="Patkova L."/>
            <person name="Nedelnik J."/>
            <person name="Repkova J."/>
        </authorList>
    </citation>
    <scope>NUCLEOTIDE SEQUENCE [LARGE SCALE GENOMIC DNA]</scope>
    <source>
        <strain evidence="2">cv. Tatra</strain>
        <tissue evidence="1">Young leaves</tissue>
    </source>
</reference>
<dbReference type="AlphaFoldDB" id="A0A2K3JPS4"/>
<proteinExistence type="predicted"/>
<comment type="caution">
    <text evidence="1">The sequence shown here is derived from an EMBL/GenBank/DDBJ whole genome shotgun (WGS) entry which is preliminary data.</text>
</comment>
<reference evidence="1 2" key="1">
    <citation type="journal article" date="2014" name="Am. J. Bot.">
        <title>Genome assembly and annotation for red clover (Trifolium pratense; Fabaceae).</title>
        <authorList>
            <person name="Istvanek J."/>
            <person name="Jaros M."/>
            <person name="Krenek A."/>
            <person name="Repkova J."/>
        </authorList>
    </citation>
    <scope>NUCLEOTIDE SEQUENCE [LARGE SCALE GENOMIC DNA]</scope>
    <source>
        <strain evidence="2">cv. Tatra</strain>
        <tissue evidence="1">Young leaves</tissue>
    </source>
</reference>
<gene>
    <name evidence="1" type="ORF">L195_g058015</name>
</gene>